<dbReference type="GO" id="GO:0034245">
    <property type="term" value="C:mitochondrial DNA-directed RNA polymerase complex"/>
    <property type="evidence" value="ECO:0007669"/>
    <property type="project" value="TreeGrafter"/>
</dbReference>
<dbReference type="InterPro" id="IPR029262">
    <property type="entry name" value="RPOL_N"/>
</dbReference>
<dbReference type="PANTHER" id="PTHR10102:SF0">
    <property type="entry name" value="DNA-DIRECTED RNA POLYMERASE, MITOCHONDRIAL"/>
    <property type="match status" value="1"/>
</dbReference>
<dbReference type="SMART" id="SM01311">
    <property type="entry name" value="RPOL_N"/>
    <property type="match status" value="1"/>
</dbReference>
<dbReference type="AlphaFoldDB" id="A0A0R3U9V8"/>
<protein>
    <recommendedName>
        <fullName evidence="1">DNA-directed RNA polymerase N-terminal domain-containing protein</fullName>
    </recommendedName>
</protein>
<organism evidence="2 3">
    <name type="scientific">Mesocestoides corti</name>
    <name type="common">Flatworm</name>
    <dbReference type="NCBI Taxonomy" id="53468"/>
    <lineage>
        <taxon>Eukaryota</taxon>
        <taxon>Metazoa</taxon>
        <taxon>Spiralia</taxon>
        <taxon>Lophotrochozoa</taxon>
        <taxon>Platyhelminthes</taxon>
        <taxon>Cestoda</taxon>
        <taxon>Eucestoda</taxon>
        <taxon>Cyclophyllidea</taxon>
        <taxon>Mesocestoididae</taxon>
        <taxon>Mesocestoides</taxon>
    </lineage>
</organism>
<dbReference type="SUPFAM" id="SSF56672">
    <property type="entry name" value="DNA/RNA polymerases"/>
    <property type="match status" value="1"/>
</dbReference>
<dbReference type="STRING" id="53468.A0A0R3U9V8"/>
<gene>
    <name evidence="2" type="ORF">MCOS_LOCUS3707</name>
</gene>
<dbReference type="EMBL" id="UXSR01000941">
    <property type="protein sequence ID" value="VDD77704.1"/>
    <property type="molecule type" value="Genomic_DNA"/>
</dbReference>
<evidence type="ECO:0000313" key="3">
    <source>
        <dbReference type="Proteomes" id="UP000267029"/>
    </source>
</evidence>
<dbReference type="GO" id="GO:0001018">
    <property type="term" value="F:mitochondrial promoter sequence-specific DNA binding"/>
    <property type="evidence" value="ECO:0007669"/>
    <property type="project" value="TreeGrafter"/>
</dbReference>
<reference evidence="2 3" key="1">
    <citation type="submission" date="2018-10" db="EMBL/GenBank/DDBJ databases">
        <authorList>
            <consortium name="Pathogen Informatics"/>
        </authorList>
    </citation>
    <scope>NUCLEOTIDE SEQUENCE [LARGE SCALE GENOMIC DNA]</scope>
</reference>
<evidence type="ECO:0000259" key="1">
    <source>
        <dbReference type="SMART" id="SM01311"/>
    </source>
</evidence>
<dbReference type="InterPro" id="IPR002092">
    <property type="entry name" value="DNA-dir_Rpol_phage-type"/>
</dbReference>
<dbReference type="GO" id="GO:0003899">
    <property type="term" value="F:DNA-directed RNA polymerase activity"/>
    <property type="evidence" value="ECO:0007669"/>
    <property type="project" value="InterPro"/>
</dbReference>
<sequence length="791" mass="90269">MQKFHMAYPARKRHLKRKVDKVTPSLLLHQVNLVPKIRLLPSQSKLLSKYQSFLSLNFLESIEHELVNDGSEYHELNTILAKVYSQNESFAAYTDACLQTAELRQMLRTLDSRRKSSRMEKNLDKGTVVISDAVFELLCRHFAARNDWLSLEKTLNWLQEDGIAPTFNICLASLECIGGLLHLSVKGRAPPKALNNFLSAEERLLHSFLENKVIEVVSLAEKHVSRRLSVLCRLPSPSLPPPSLPAAKQGINVYSGLLRYPRRKYSLQKILTALLFATPDKQADISFHPATSQLSSSPTSAVAMRVSRALDRAVLSPNNLFSDVFQSSAAMMEAFREQLQLETFGQVPIPPALPCFEQMLPEASKSPPSGKLSDRLTQQRQSLLKEQNNSWRRQLTAAFEGTLQRLKIAHTQGRVTAYPFLKILPKKSYVDMMIQAVDTIVTNSELQHVSRSLFLQRLGERVEAACLVWRKQNAGIIDELAKVYENYAAMFTNSTRSTEHFREMWLRSLQMNAESGVSLDPEWPQWNTHLRLLVGQELYRILYDHLTFDLNGGKVDREPKTKLHQEAPVLFEVMSEQPGDARYEIRVHPTLLRWYRAAGHPPLVFDATELPMLCPPIPWIDTKRAGYLLASSDATRFIRKTSYFPGADTAANDDLDFDANSVPMVFDSLNALASCAWKVNVPLLDAMLRVAREGGDKDLSIPEIKSLVPIPRRKFDSSLSREERIKAYKQFRSVRKAHDETRSLWATEMYRLSIANQYRDKVFWFPHSMDFRGRVYPCPPHFHHMGEFLIP</sequence>
<name>A0A0R3U9V8_MESCO</name>
<dbReference type="InterPro" id="IPR037159">
    <property type="entry name" value="RNA_POL_N_sf"/>
</dbReference>
<dbReference type="Proteomes" id="UP000267029">
    <property type="component" value="Unassembled WGS sequence"/>
</dbReference>
<dbReference type="InterPro" id="IPR043502">
    <property type="entry name" value="DNA/RNA_pol_sf"/>
</dbReference>
<dbReference type="Gene3D" id="1.10.1320.10">
    <property type="entry name" value="DNA-directed RNA polymerase, N-terminal domain"/>
    <property type="match status" value="1"/>
</dbReference>
<evidence type="ECO:0000313" key="2">
    <source>
        <dbReference type="EMBL" id="VDD77704.1"/>
    </source>
</evidence>
<proteinExistence type="predicted"/>
<dbReference type="GO" id="GO:0006390">
    <property type="term" value="P:mitochondrial transcription"/>
    <property type="evidence" value="ECO:0007669"/>
    <property type="project" value="TreeGrafter"/>
</dbReference>
<accession>A0A0R3U9V8</accession>
<dbReference type="Pfam" id="PF14700">
    <property type="entry name" value="RPOL_N"/>
    <property type="match status" value="1"/>
</dbReference>
<feature type="domain" description="DNA-directed RNA polymerase N-terminal" evidence="1">
    <location>
        <begin position="336"/>
        <end position="674"/>
    </location>
</feature>
<dbReference type="OrthoDB" id="276422at2759"/>
<dbReference type="PANTHER" id="PTHR10102">
    <property type="entry name" value="DNA-DIRECTED RNA POLYMERASE, MITOCHONDRIAL"/>
    <property type="match status" value="1"/>
</dbReference>
<keyword evidence="3" id="KW-1185">Reference proteome</keyword>